<accession>A0A1I7SAQ3</accession>
<dbReference type="WBParaSite" id="BXY_1010000.1">
    <property type="protein sequence ID" value="BXY_1010000.1"/>
    <property type="gene ID" value="BXY_1010000"/>
</dbReference>
<keyword evidence="5 10" id="KW-0812">Transmembrane</keyword>
<keyword evidence="3 10" id="KW-0328">Glycosyltransferase</keyword>
<evidence type="ECO:0000256" key="5">
    <source>
        <dbReference type="ARBA" id="ARBA00022692"/>
    </source>
</evidence>
<comment type="similarity">
    <text evidence="2 10">Belongs to the glycosyltransferase 31 family.</text>
</comment>
<reference evidence="15" key="1">
    <citation type="submission" date="2016-11" db="UniProtKB">
        <authorList>
            <consortium name="WormBaseParasite"/>
        </authorList>
    </citation>
    <scope>IDENTIFICATION</scope>
</reference>
<evidence type="ECO:0000256" key="10">
    <source>
        <dbReference type="RuleBase" id="RU363063"/>
    </source>
</evidence>
<evidence type="ECO:0000256" key="9">
    <source>
        <dbReference type="ARBA" id="ARBA00023136"/>
    </source>
</evidence>
<evidence type="ECO:0000313" key="15">
    <source>
        <dbReference type="WBParaSite" id="BXY_1010000.1"/>
    </source>
</evidence>
<evidence type="ECO:0000256" key="4">
    <source>
        <dbReference type="ARBA" id="ARBA00022679"/>
    </source>
</evidence>
<dbReference type="EMBL" id="CAJFDI010000005">
    <property type="protein sequence ID" value="CAD5233213.1"/>
    <property type="molecule type" value="Genomic_DNA"/>
</dbReference>
<evidence type="ECO:0000256" key="7">
    <source>
        <dbReference type="ARBA" id="ARBA00022989"/>
    </source>
</evidence>
<dbReference type="EC" id="2.4.1.-" evidence="10"/>
<sequence>MARITLFGLRYGISEQLHGATVVRIVRLISRRTWSIFGIFFALFFFYNSFGGDNVVLSGTENLPELGPVEINAKFRNDEFSYVLHPPIGDDFCKHIDFFIIVFSKPDNYEQRDRIRYTWSFYKNMARNFTVKFIIGNVSDVGLSMKLQQEAEVYVDILRYNYTDTPKDNEVKLHAALNYHLNYCPNATYIIKTTDDTVLDVRRIWHYTNNLYTPMLSHSPELIVCNAKTYTNRKDLLGEGKHYIPKNGYVKRPVKFCDGGTFIATKYATKALLSKTEMVNRFPSDDVLYTGYLLTKTNARIIDQDIFGQRSDMLRQKCDYYGVPPTFAQRGADAEVMMDVFNKLKSVRCLPSFNATLWRTHFGNA</sequence>
<dbReference type="Proteomes" id="UP000095284">
    <property type="component" value="Unplaced"/>
</dbReference>
<dbReference type="PANTHER" id="PTHR11214:SF378">
    <property type="entry name" value="BETA-1,3-GALACTOSYLTRANSFERASE 4"/>
    <property type="match status" value="1"/>
</dbReference>
<gene>
    <name evidence="11" type="ORF">BXYJ_LOCUS13304</name>
</gene>
<dbReference type="GO" id="GO:0000139">
    <property type="term" value="C:Golgi membrane"/>
    <property type="evidence" value="ECO:0007669"/>
    <property type="project" value="UniProtKB-SubCell"/>
</dbReference>
<keyword evidence="4" id="KW-0808">Transferase</keyword>
<dbReference type="Gene3D" id="3.90.550.50">
    <property type="match status" value="1"/>
</dbReference>
<name>A0A1I7SAQ3_BURXY</name>
<comment type="subcellular location">
    <subcellularLocation>
        <location evidence="1 10">Golgi apparatus membrane</location>
        <topology evidence="1 10">Single-pass type II membrane protein</topology>
    </subcellularLocation>
</comment>
<keyword evidence="14" id="KW-1185">Reference proteome</keyword>
<dbReference type="Proteomes" id="UP000659654">
    <property type="component" value="Unassembled WGS sequence"/>
</dbReference>
<evidence type="ECO:0000313" key="13">
    <source>
        <dbReference type="Proteomes" id="UP000095284"/>
    </source>
</evidence>
<evidence type="ECO:0000256" key="6">
    <source>
        <dbReference type="ARBA" id="ARBA00022968"/>
    </source>
</evidence>
<evidence type="ECO:0000313" key="11">
    <source>
        <dbReference type="EMBL" id="CAD5233213.1"/>
    </source>
</evidence>
<dbReference type="InterPro" id="IPR002659">
    <property type="entry name" value="Glyco_trans_31"/>
</dbReference>
<evidence type="ECO:0000256" key="8">
    <source>
        <dbReference type="ARBA" id="ARBA00023034"/>
    </source>
</evidence>
<evidence type="ECO:0000256" key="2">
    <source>
        <dbReference type="ARBA" id="ARBA00008661"/>
    </source>
</evidence>
<protein>
    <recommendedName>
        <fullName evidence="10">Hexosyltransferase</fullName>
        <ecNumber evidence="10">2.4.1.-</ecNumber>
    </recommendedName>
</protein>
<keyword evidence="7 10" id="KW-1133">Transmembrane helix</keyword>
<dbReference type="AlphaFoldDB" id="A0A1I7SAQ3"/>
<dbReference type="Proteomes" id="UP000582659">
    <property type="component" value="Unassembled WGS sequence"/>
</dbReference>
<feature type="transmembrane region" description="Helical" evidence="10">
    <location>
        <begin position="33"/>
        <end position="50"/>
    </location>
</feature>
<organism evidence="13 15">
    <name type="scientific">Bursaphelenchus xylophilus</name>
    <name type="common">Pinewood nematode worm</name>
    <name type="synonym">Aphelenchoides xylophilus</name>
    <dbReference type="NCBI Taxonomy" id="6326"/>
    <lineage>
        <taxon>Eukaryota</taxon>
        <taxon>Metazoa</taxon>
        <taxon>Ecdysozoa</taxon>
        <taxon>Nematoda</taxon>
        <taxon>Chromadorea</taxon>
        <taxon>Rhabditida</taxon>
        <taxon>Tylenchina</taxon>
        <taxon>Tylenchomorpha</taxon>
        <taxon>Aphelenchoidea</taxon>
        <taxon>Aphelenchoididae</taxon>
        <taxon>Bursaphelenchus</taxon>
    </lineage>
</organism>
<reference evidence="12" key="2">
    <citation type="submission" date="2020-08" db="EMBL/GenBank/DDBJ databases">
        <authorList>
            <person name="Kikuchi T."/>
        </authorList>
    </citation>
    <scope>NUCLEOTIDE SEQUENCE</scope>
    <source>
        <strain evidence="11">Ka4C1</strain>
    </source>
</reference>
<dbReference type="GO" id="GO:0006493">
    <property type="term" value="P:protein O-linked glycosylation"/>
    <property type="evidence" value="ECO:0007669"/>
    <property type="project" value="TreeGrafter"/>
</dbReference>
<evidence type="ECO:0000256" key="1">
    <source>
        <dbReference type="ARBA" id="ARBA00004323"/>
    </source>
</evidence>
<dbReference type="Pfam" id="PF01762">
    <property type="entry name" value="Galactosyl_T"/>
    <property type="match status" value="1"/>
</dbReference>
<evidence type="ECO:0000313" key="14">
    <source>
        <dbReference type="Proteomes" id="UP000659654"/>
    </source>
</evidence>
<dbReference type="EMBL" id="CAJFCV020000005">
    <property type="protein sequence ID" value="CAG9126893.1"/>
    <property type="molecule type" value="Genomic_DNA"/>
</dbReference>
<keyword evidence="8 10" id="KW-0333">Golgi apparatus</keyword>
<proteinExistence type="inferred from homology"/>
<evidence type="ECO:0000256" key="3">
    <source>
        <dbReference type="ARBA" id="ARBA00022676"/>
    </source>
</evidence>
<dbReference type="eggNOG" id="KOG2287">
    <property type="taxonomic scope" value="Eukaryota"/>
</dbReference>
<dbReference type="PANTHER" id="PTHR11214">
    <property type="entry name" value="BETA-1,3-N-ACETYLGLUCOSAMINYLTRANSFERASE"/>
    <property type="match status" value="1"/>
</dbReference>
<evidence type="ECO:0000313" key="12">
    <source>
        <dbReference type="EMBL" id="CAG9126893.1"/>
    </source>
</evidence>
<dbReference type="GO" id="GO:0016758">
    <property type="term" value="F:hexosyltransferase activity"/>
    <property type="evidence" value="ECO:0007669"/>
    <property type="project" value="InterPro"/>
</dbReference>
<keyword evidence="9 10" id="KW-0472">Membrane</keyword>
<dbReference type="OrthoDB" id="6086505at2759"/>
<keyword evidence="6 10" id="KW-0735">Signal-anchor</keyword>
<dbReference type="SMR" id="A0A1I7SAQ3"/>